<protein>
    <submittedName>
        <fullName evidence="2">Uncharacterized protein</fullName>
    </submittedName>
</protein>
<dbReference type="AlphaFoldDB" id="A0A2P5W4M0"/>
<feature type="compositionally biased region" description="Polar residues" evidence="1">
    <location>
        <begin position="105"/>
        <end position="118"/>
    </location>
</feature>
<evidence type="ECO:0000256" key="1">
    <source>
        <dbReference type="SAM" id="MobiDB-lite"/>
    </source>
</evidence>
<proteinExistence type="predicted"/>
<dbReference type="EMBL" id="KZ669161">
    <property type="protein sequence ID" value="PPR86021.1"/>
    <property type="molecule type" value="Genomic_DNA"/>
</dbReference>
<feature type="region of interest" description="Disordered" evidence="1">
    <location>
        <begin position="80"/>
        <end position="118"/>
    </location>
</feature>
<dbReference type="OrthoDB" id="994204at2759"/>
<reference evidence="2 3" key="1">
    <citation type="submission" date="2015-01" db="EMBL/GenBank/DDBJ databases">
        <title>Genome of allotetraploid Gossypium barbadense reveals genomic plasticity and fiber elongation in cotton evolution.</title>
        <authorList>
            <person name="Chen X."/>
            <person name="Liu X."/>
            <person name="Zhao B."/>
            <person name="Zheng H."/>
            <person name="Hu Y."/>
            <person name="Lu G."/>
            <person name="Yang C."/>
            <person name="Chen J."/>
            <person name="Shan C."/>
            <person name="Zhang L."/>
            <person name="Zhou Y."/>
            <person name="Wang L."/>
            <person name="Guo W."/>
            <person name="Bai Y."/>
            <person name="Ruan J."/>
            <person name="Shangguan X."/>
            <person name="Mao Y."/>
            <person name="Jiang J."/>
            <person name="Zhu Y."/>
            <person name="Lei J."/>
            <person name="Kang H."/>
            <person name="Chen S."/>
            <person name="He X."/>
            <person name="Wang R."/>
            <person name="Wang Y."/>
            <person name="Chen J."/>
            <person name="Wang L."/>
            <person name="Yu S."/>
            <person name="Wang B."/>
            <person name="Wei J."/>
            <person name="Song S."/>
            <person name="Lu X."/>
            <person name="Gao Z."/>
            <person name="Gu W."/>
            <person name="Deng X."/>
            <person name="Ma D."/>
            <person name="Wang S."/>
            <person name="Liang W."/>
            <person name="Fang L."/>
            <person name="Cai C."/>
            <person name="Zhu X."/>
            <person name="Zhou B."/>
            <person name="Zhang Y."/>
            <person name="Chen Z."/>
            <person name="Xu S."/>
            <person name="Zhu R."/>
            <person name="Wang S."/>
            <person name="Zhang T."/>
            <person name="Zhao G."/>
        </authorList>
    </citation>
    <scope>NUCLEOTIDE SEQUENCE [LARGE SCALE GENOMIC DNA]</scope>
    <source>
        <strain evidence="3">cv. Xinhai21</strain>
        <tissue evidence="2">Leaf</tissue>
    </source>
</reference>
<sequence length="118" mass="13350">MVRKWLREADGSECCMLNKEREYQGKNLGEGRDSGPNRRSELVKSYQNPNLIPLGYGQMTLIKGIDKWKNMDARELSGVECGNGPMELQVDEENDPLHSMKGNHDISTSFTGQSSRMQ</sequence>
<organism evidence="2 3">
    <name type="scientific">Gossypium barbadense</name>
    <name type="common">Sea Island cotton</name>
    <name type="synonym">Hibiscus barbadensis</name>
    <dbReference type="NCBI Taxonomy" id="3634"/>
    <lineage>
        <taxon>Eukaryota</taxon>
        <taxon>Viridiplantae</taxon>
        <taxon>Streptophyta</taxon>
        <taxon>Embryophyta</taxon>
        <taxon>Tracheophyta</taxon>
        <taxon>Spermatophyta</taxon>
        <taxon>Magnoliopsida</taxon>
        <taxon>eudicotyledons</taxon>
        <taxon>Gunneridae</taxon>
        <taxon>Pentapetalae</taxon>
        <taxon>rosids</taxon>
        <taxon>malvids</taxon>
        <taxon>Malvales</taxon>
        <taxon>Malvaceae</taxon>
        <taxon>Malvoideae</taxon>
        <taxon>Gossypium</taxon>
    </lineage>
</organism>
<evidence type="ECO:0000313" key="2">
    <source>
        <dbReference type="EMBL" id="PPR86021.1"/>
    </source>
</evidence>
<accession>A0A2P5W4M0</accession>
<feature type="compositionally biased region" description="Basic and acidic residues" evidence="1">
    <location>
        <begin position="95"/>
        <end position="104"/>
    </location>
</feature>
<name>A0A2P5W4M0_GOSBA</name>
<gene>
    <name evidence="2" type="ORF">GOBAR_AA34669</name>
</gene>
<evidence type="ECO:0000313" key="3">
    <source>
        <dbReference type="Proteomes" id="UP000239757"/>
    </source>
</evidence>
<dbReference type="Proteomes" id="UP000239757">
    <property type="component" value="Unassembled WGS sequence"/>
</dbReference>
<feature type="region of interest" description="Disordered" evidence="1">
    <location>
        <begin position="20"/>
        <end position="42"/>
    </location>
</feature>